<feature type="transmembrane region" description="Helical" evidence="1">
    <location>
        <begin position="75"/>
        <end position="97"/>
    </location>
</feature>
<dbReference type="Pfam" id="PF13858">
    <property type="entry name" value="DUF4199"/>
    <property type="match status" value="1"/>
</dbReference>
<evidence type="ECO:0000313" key="3">
    <source>
        <dbReference type="Proteomes" id="UP000075583"/>
    </source>
</evidence>
<feature type="transmembrane region" description="Helical" evidence="1">
    <location>
        <begin position="12"/>
        <end position="32"/>
    </location>
</feature>
<feature type="transmembrane region" description="Helical" evidence="1">
    <location>
        <begin position="38"/>
        <end position="55"/>
    </location>
</feature>
<keyword evidence="1" id="KW-0812">Transmembrane</keyword>
<feature type="transmembrane region" description="Helical" evidence="1">
    <location>
        <begin position="138"/>
        <end position="162"/>
    </location>
</feature>
<organism evidence="2 3">
    <name type="scientific">Roseivirga ehrenbergii (strain DSM 102268 / JCM 13514 / KCTC 12282 / NCIMB 14502 / KMM 6017)</name>
    <dbReference type="NCBI Taxonomy" id="279360"/>
    <lineage>
        <taxon>Bacteria</taxon>
        <taxon>Pseudomonadati</taxon>
        <taxon>Bacteroidota</taxon>
        <taxon>Cytophagia</taxon>
        <taxon>Cytophagales</taxon>
        <taxon>Roseivirgaceae</taxon>
        <taxon>Roseivirga</taxon>
    </lineage>
</organism>
<protein>
    <recommendedName>
        <fullName evidence="4">DUF4199 domain-containing protein</fullName>
    </recommendedName>
</protein>
<evidence type="ECO:0000313" key="2">
    <source>
        <dbReference type="EMBL" id="KYG82025.1"/>
    </source>
</evidence>
<dbReference type="OrthoDB" id="1122768at2"/>
<dbReference type="RefSeq" id="WP_062587797.1">
    <property type="nucleotide sequence ID" value="NZ_LQZQ01000001.1"/>
</dbReference>
<dbReference type="InterPro" id="IPR025250">
    <property type="entry name" value="DUF4199"/>
</dbReference>
<dbReference type="STRING" id="279360.MB14_01120"/>
<keyword evidence="3" id="KW-1185">Reference proteome</keyword>
<keyword evidence="1" id="KW-1133">Transmembrane helix</keyword>
<comment type="caution">
    <text evidence="2">The sequence shown here is derived from an EMBL/GenBank/DDBJ whole genome shotgun (WGS) entry which is preliminary data.</text>
</comment>
<sequence>MEEQVTGRQIGIKFGVIFGLVSTLYTLAMAMARIQLPFVGMFIQWGIVIGVFVFACKEFKANNGNIMSFGKGFGILMMVSLIGGLIRSVASYVYFIVDPAYLDFIKDAQQNSPFGPPPDQGNAADVEGMMAFFTSPEFMAIMSFIMAIFAGLIFGLIVSAIMKNEEDEF</sequence>
<gene>
    <name evidence="2" type="ORF">MB14_01120</name>
</gene>
<dbReference type="EMBL" id="LQZQ01000001">
    <property type="protein sequence ID" value="KYG82025.1"/>
    <property type="molecule type" value="Genomic_DNA"/>
</dbReference>
<proteinExistence type="predicted"/>
<evidence type="ECO:0008006" key="4">
    <source>
        <dbReference type="Google" id="ProtNLM"/>
    </source>
</evidence>
<name>A0A150XTS1_ROSEK</name>
<accession>A0A150XTS1</accession>
<dbReference type="Proteomes" id="UP000075583">
    <property type="component" value="Unassembled WGS sequence"/>
</dbReference>
<evidence type="ECO:0000256" key="1">
    <source>
        <dbReference type="SAM" id="Phobius"/>
    </source>
</evidence>
<keyword evidence="1" id="KW-0472">Membrane</keyword>
<reference evidence="2" key="1">
    <citation type="submission" date="2016-01" db="EMBL/GenBank/DDBJ databases">
        <title>Genome sequencing of Roseivirga ehrenbergii KMM 6017.</title>
        <authorList>
            <person name="Selvaratnam C."/>
            <person name="Thevarajoo S."/>
            <person name="Goh K.M."/>
            <person name="Ee R."/>
            <person name="Chan K.-G."/>
            <person name="Chong C.S."/>
        </authorList>
    </citation>
    <scope>NUCLEOTIDE SEQUENCE [LARGE SCALE GENOMIC DNA]</scope>
    <source>
        <strain evidence="2">KMM 6017</strain>
    </source>
</reference>
<dbReference type="AlphaFoldDB" id="A0A150XTS1"/>